<organism evidence="2 3">
    <name type="scientific">Chryseobacterium polytrichastri</name>
    <dbReference type="NCBI Taxonomy" id="1302687"/>
    <lineage>
        <taxon>Bacteria</taxon>
        <taxon>Pseudomonadati</taxon>
        <taxon>Bacteroidota</taxon>
        <taxon>Flavobacteriia</taxon>
        <taxon>Flavobacteriales</taxon>
        <taxon>Weeksellaceae</taxon>
        <taxon>Chryseobacterium group</taxon>
        <taxon>Chryseobacterium</taxon>
    </lineage>
</organism>
<protein>
    <submittedName>
        <fullName evidence="2">Uncharacterized protein</fullName>
    </submittedName>
</protein>
<proteinExistence type="predicted"/>
<accession>A0A1M7BT36</accession>
<keyword evidence="3" id="KW-1185">Reference proteome</keyword>
<evidence type="ECO:0000313" key="2">
    <source>
        <dbReference type="EMBL" id="SHL58107.1"/>
    </source>
</evidence>
<evidence type="ECO:0000256" key="1">
    <source>
        <dbReference type="SAM" id="MobiDB-lite"/>
    </source>
</evidence>
<dbReference type="EMBL" id="FRAV01000020">
    <property type="protein sequence ID" value="SHL58107.1"/>
    <property type="molecule type" value="Genomic_DNA"/>
</dbReference>
<name>A0A1M7BT36_9FLAO</name>
<evidence type="ECO:0000313" key="3">
    <source>
        <dbReference type="Proteomes" id="UP000184364"/>
    </source>
</evidence>
<dbReference type="STRING" id="1302687.SAMN05444267_102079"/>
<feature type="compositionally biased region" description="Basic and acidic residues" evidence="1">
    <location>
        <begin position="211"/>
        <end position="224"/>
    </location>
</feature>
<reference evidence="3" key="1">
    <citation type="submission" date="2016-11" db="EMBL/GenBank/DDBJ databases">
        <authorList>
            <person name="Varghese N."/>
            <person name="Submissions S."/>
        </authorList>
    </citation>
    <scope>NUCLEOTIDE SEQUENCE [LARGE SCALE GENOMIC DNA]</scope>
    <source>
        <strain evidence="3">DSM 26899</strain>
    </source>
</reference>
<feature type="region of interest" description="Disordered" evidence="1">
    <location>
        <begin position="211"/>
        <end position="234"/>
    </location>
</feature>
<sequence>MNTGNIGIKEPADIGISNIDVYGNVKDDYVITGELDYICVNDAYKHKKGTTYYDLDNKGIILNDNCKPYAFVGEKTPEFKGRLAIIENIETGKLFYPKRSYYNEEKHGYIGTNSYNEYVVEFEDYKKSSAKGVKIYASRNGEYFENEKSIGKFEKCRECAGLPKMLVNKKPIDTNAFTINKKTFSLPDKFSVIASDKNEITNKMTILIENDRRKKREDKEDQTSHSDSVPSNEEAAKTFKKVATLWNNYENQLYFDYLKPLPDPQGSILFNLEVTNLDNLKLLMPELIQNGKLYKVSELFIQNFFENKIKGFANAPLGLYSFYKNPDTLDIFQKAGSELVHNFYNKKGESYYKTKVIADAIYKTDFGKTTIENVIKLVDQIFQYQFSKNPAEIKNNKFLKKILDGDWFKEGIDVETFPAFGISSLDPRRPDEERIALFCIGGTQGLKVAIKNFKPISTGSKLGYEATIIVQYLDTFGVSESDFTKDLGVGEMTNLTEYNYRGGVMAQWILQHQYNYKPFTDYLTYTVKMGKMWKK</sequence>
<dbReference type="AlphaFoldDB" id="A0A1M7BT36"/>
<dbReference type="Proteomes" id="UP000184364">
    <property type="component" value="Unassembled WGS sequence"/>
</dbReference>
<gene>
    <name evidence="2" type="ORF">SAMN05444267_102079</name>
</gene>